<dbReference type="InterPro" id="IPR050194">
    <property type="entry name" value="Glycosyltransferase_grp1"/>
</dbReference>
<dbReference type="EMBL" id="JAVDXT010000002">
    <property type="protein sequence ID" value="MDR7377292.1"/>
    <property type="molecule type" value="Genomic_DNA"/>
</dbReference>
<evidence type="ECO:0000259" key="1">
    <source>
        <dbReference type="Pfam" id="PF13579"/>
    </source>
</evidence>
<dbReference type="InterPro" id="IPR024004">
    <property type="entry name" value="PEP-CTERM/XrtA_GlycosylTrfase"/>
</dbReference>
<dbReference type="Pfam" id="PF13692">
    <property type="entry name" value="Glyco_trans_1_4"/>
    <property type="match status" value="1"/>
</dbReference>
<sequence>MTRILHVLDHSIPLHSGYTFRTLSILREQRKLGWETFHLTTPKHTADGPLEETVDGWHFYRTAAPAVAGRLPGLGELALMRQVESRLQQVAELVRPDILHAHSPVLNALPALRVGKRLGIPVVYEVRAFWEDAAVDHGTTQEGSLRYRFTRRLETRALKRANHVFTICEGLRADIVARGIPAENVTVIPNAVDIESFDVGGVPDMALKNQLGLAGSTVVGFIGSFYAYEGLDVLLNALPQILQRMPNVRVLLVGGGPQDAALKAQAQALGIQDKVVFTGRVPHAEVRRYYDLVDVLAYPRHSMRLTELVTPLKPLEAMAQGRLLAASDVGGHLELIQDGKTGTLFKADDPDALASKVLDLLANQDRWPALRAQARSFVETERNWPVSVARYRPVYERLLAQRAQHA</sequence>
<dbReference type="NCBIfam" id="TIGR04063">
    <property type="entry name" value="stp3"/>
    <property type="match status" value="1"/>
</dbReference>
<feature type="domain" description="Glycosyltransferase subfamily 4-like N-terminal" evidence="1">
    <location>
        <begin position="17"/>
        <end position="190"/>
    </location>
</feature>
<name>A0ABU2C7H2_9BURK</name>
<dbReference type="InterPro" id="IPR028098">
    <property type="entry name" value="Glyco_trans_4-like_N"/>
</dbReference>
<gene>
    <name evidence="2" type="ORF">J2X19_001971</name>
</gene>
<evidence type="ECO:0000313" key="2">
    <source>
        <dbReference type="EMBL" id="MDR7377292.1"/>
    </source>
</evidence>
<reference evidence="2 3" key="1">
    <citation type="submission" date="2023-07" db="EMBL/GenBank/DDBJ databases">
        <title>Sorghum-associated microbial communities from plants grown in Nebraska, USA.</title>
        <authorList>
            <person name="Schachtman D."/>
        </authorList>
    </citation>
    <scope>NUCLEOTIDE SEQUENCE [LARGE SCALE GENOMIC DNA]</scope>
    <source>
        <strain evidence="2 3">BE313</strain>
    </source>
</reference>
<dbReference type="PANTHER" id="PTHR45947:SF3">
    <property type="entry name" value="SULFOQUINOVOSYL TRANSFERASE SQD2"/>
    <property type="match status" value="1"/>
</dbReference>
<organism evidence="2 3">
    <name type="scientific">Rhodoferax ferrireducens</name>
    <dbReference type="NCBI Taxonomy" id="192843"/>
    <lineage>
        <taxon>Bacteria</taxon>
        <taxon>Pseudomonadati</taxon>
        <taxon>Pseudomonadota</taxon>
        <taxon>Betaproteobacteria</taxon>
        <taxon>Burkholderiales</taxon>
        <taxon>Comamonadaceae</taxon>
        <taxon>Rhodoferax</taxon>
    </lineage>
</organism>
<dbReference type="CDD" id="cd03794">
    <property type="entry name" value="GT4_WbuB-like"/>
    <property type="match status" value="1"/>
</dbReference>
<dbReference type="SUPFAM" id="SSF53756">
    <property type="entry name" value="UDP-Glycosyltransferase/glycogen phosphorylase"/>
    <property type="match status" value="1"/>
</dbReference>
<dbReference type="Pfam" id="PF13579">
    <property type="entry name" value="Glyco_trans_4_4"/>
    <property type="match status" value="1"/>
</dbReference>
<proteinExistence type="predicted"/>
<accession>A0ABU2C7H2</accession>
<evidence type="ECO:0000313" key="3">
    <source>
        <dbReference type="Proteomes" id="UP001180487"/>
    </source>
</evidence>
<dbReference type="PANTHER" id="PTHR45947">
    <property type="entry name" value="SULFOQUINOVOSYL TRANSFERASE SQD2"/>
    <property type="match status" value="1"/>
</dbReference>
<dbReference type="Proteomes" id="UP001180487">
    <property type="component" value="Unassembled WGS sequence"/>
</dbReference>
<comment type="caution">
    <text evidence="2">The sequence shown here is derived from an EMBL/GenBank/DDBJ whole genome shotgun (WGS) entry which is preliminary data.</text>
</comment>
<keyword evidence="3" id="KW-1185">Reference proteome</keyword>
<protein>
    <submittedName>
        <fullName evidence="2">PEP-CTERM/exosortase A-associated glycosyltransferase</fullName>
    </submittedName>
</protein>
<dbReference type="Gene3D" id="3.40.50.2000">
    <property type="entry name" value="Glycogen Phosphorylase B"/>
    <property type="match status" value="2"/>
</dbReference>
<dbReference type="RefSeq" id="WP_310372954.1">
    <property type="nucleotide sequence ID" value="NZ_JAVDXT010000002.1"/>
</dbReference>